<dbReference type="Proteomes" id="UP000695000">
    <property type="component" value="Unplaced"/>
</dbReference>
<dbReference type="RefSeq" id="XP_017779364.1">
    <property type="nucleotide sequence ID" value="XM_017923875.1"/>
</dbReference>
<dbReference type="SUPFAM" id="SSF48371">
    <property type="entry name" value="ARM repeat"/>
    <property type="match status" value="2"/>
</dbReference>
<name>A0ABM1MXR4_NICVS</name>
<dbReference type="InterPro" id="IPR022145">
    <property type="entry name" value="INTS1_RPB2-bd"/>
</dbReference>
<evidence type="ECO:0000256" key="1">
    <source>
        <dbReference type="SAM" id="MobiDB-lite"/>
    </source>
</evidence>
<dbReference type="Gene3D" id="1.25.10.10">
    <property type="entry name" value="Leucine-rich Repeat Variant"/>
    <property type="match status" value="1"/>
</dbReference>
<gene>
    <name evidence="7" type="primary">LOC108564761</name>
</gene>
<dbReference type="Pfam" id="PF22927">
    <property type="entry name" value="INT1_R3"/>
    <property type="match status" value="1"/>
</dbReference>
<protein>
    <submittedName>
        <fullName evidence="7">Integrator complex subunit 1</fullName>
    </submittedName>
</protein>
<feature type="domain" description="Integrator complex subunit 1 R4" evidence="4">
    <location>
        <begin position="1936"/>
        <end position="2032"/>
    </location>
</feature>
<evidence type="ECO:0000259" key="4">
    <source>
        <dbReference type="Pfam" id="PF22928"/>
    </source>
</evidence>
<dbReference type="InterPro" id="IPR011989">
    <property type="entry name" value="ARM-like"/>
</dbReference>
<dbReference type="Pfam" id="PF12432">
    <property type="entry name" value="INTS1_RP2B-bd"/>
    <property type="match status" value="1"/>
</dbReference>
<evidence type="ECO:0000259" key="3">
    <source>
        <dbReference type="Pfam" id="PF22927"/>
    </source>
</evidence>
<keyword evidence="6" id="KW-1185">Reference proteome</keyword>
<feature type="domain" description="Integrator complex subunit 1 R3" evidence="3">
    <location>
        <begin position="1737"/>
        <end position="1892"/>
    </location>
</feature>
<dbReference type="Pfam" id="PF22929">
    <property type="entry name" value="INTS1_INTS2-bd"/>
    <property type="match status" value="1"/>
</dbReference>
<dbReference type="InterPro" id="IPR053964">
    <property type="entry name" value="INT1_R3"/>
</dbReference>
<feature type="region of interest" description="Disordered" evidence="1">
    <location>
        <begin position="1"/>
        <end position="107"/>
    </location>
</feature>
<dbReference type="PANTHER" id="PTHR21224">
    <property type="entry name" value="INTEGRATOR COMPLEX SUBUNIT 1"/>
    <property type="match status" value="1"/>
</dbReference>
<sequence>MDRNKPSQNRGSKGKIAQQPPDMFIALGAKPSASRDADSKRNVVPILPKSSSSSSHMSSSSSKVIPERKREASSSSIIPSSKKLKVMSSSLRPQSVQSSSSMPLERSLSASGGTALEHWETMVIDCEPAELLTSILEAIKNNNTDRAVGLVLSAIRVLRSQRFKPCKMTYYSLIFLCQMKPSLFVNEHIVAALMSSFRREVGASVGGVVGGGVGGVVGGGGGGSVSGVTASGGGVVVKNSNKTNMYSQVIYINLLIYSFGEVSNWPEVFLKFYVEDAVSERIWIDNPYCKPFVDNIVTAFNTKLPPRSLLNTTESWVPAPGRDTGSPLTINANDDDEAANEHRMIVENWNVRTYPRYTQTQEMVEKIVLEAIQEQLARRQQPETISKNFVRFLSTACGLVEIRIIAVARIETWLHNHKLMKAAQELLAHLCYNCSANTQRDLEVVVQLTKLRLKNKQMINFFNNCLKEMVLSFPDNLFPLLKYTIYNELSNARNTNNLFVVGAMFQVSPEASADAFASICFELLLSKEDYLRSLRGLLKEINRVLRNDFNLLSVVHSLLRERKDTIASIRESELKDRIFLSLADLVCMCMLLCVTPQVRDASMQSKRDVAVLQSFQAQVSNIQREAVTWLHDWPSRTFRSPDFQHVLLKVLFLEQPEQYVKVDSWPGENERILFLRLVSEVPLLQATLVRLLLIGLSKDNNVSPNDTIEIVDQLVKRAANLAPDLLPPLQMDKLEIIDFFFNLCSYNYPENICLPVGYTAPKLAISAHYWRSWLILLILAAHNPESFGRSAWEKYPTLRMFMEMCITNHFSYPPPTIVLGDDEFALKEQQTLALEKQTILVFESHLAAASTKIEINEQTSLLLPQLVELRPLEEARRPPKPILDQLQALNSSHRMGHLLCRSRHPDFLLDIMSRQGSTTCHMPWLAELVHSSEGALAHLPVQCLCEYLLSTGPTEKLVKHTQLLTHLRTVVNGSEPQMACEVLEYLLRRLTSLQASNRAPAIKGLTLVLAPEESDVLHHVNHLNDNTLWLTHYIHQFPHLQTVRQLIVQFLRQAILIETNPVHVANYIGFLSTHGLEDSVNELLELIFDLASLIVERNSITSYILPGRDRDEEMSTLKALLSIFWVYFQKAREPNGGDSFPWSESQDQVVVRWPDGDKCTLQILIVHASIILLSYGPVENFEPFDCVLDMWFPISEERQPKAYLVDTSEEALLVPDWLKLRMIRSNVPRLLDAAVDKLEASQLVLFIQSFGIPVVSISKLLQVLDTVTVTDPKLVVDSVLDKNYMIQLVDVQNRRGAIGGNVFVKALEMQIPPVQDDDSHFELEQRRSLKSALNKATGTEFNHAELVDYLNKILDVNYATPVSKEIGYICKQMTTNASVPKLVIDFICNHHIGVVVNFLLQKTNYASMLFRLVFTKRNLSRAAVQLAERILSALPSDRRHPLIEPVLKQYLKLARNESKMDVDAATAAVSTSAPLDPLQVLTTCKMITAKRSDQVLAARRMENLGERLGRMLMDPNADAEKTGLVVDWLAAVELEIANSPSKKIQMELLFSRRQLPFRPLLISIVLQRASWKTLNTIVDYLLRQERIHDHCATSVLDFLTALTQSPRLWQGRDKAIPKHHKPEDVLHFDVEKVLILVDYILEETKKKEEEQEQEESRDVVMEKRLGLIVKNVPSCSEQLVSKLVETATVSANATETDSSNAQELLVMIYMNCPSIGKHLNARQLEQFSFAQHSHSTMDVISHTILSALTATTRLKDWLRRSHPLELAARKLAATHPDLVLRQLPMLAGSLRGRSLYDWNVMRNRGHLVLFNQVLGLLELLQPMVFRESKTLCSIMDSYFTLFRFHGHAKDMEPIVSRIVGFLQNWMVNDVHTSLRYLQQHGGTLNDLELSHPVVAPLLSSVSMPTQDFQSGVSSDLFVGAPAPPTKIPLPPNWNSLVVSLQSTDPLNALQEIDHLTSKRPQLLEDIAQHLFSAITTRNEQVRTLVTALILKLLKQNPKFSAKALPAILSALNSRDADVVKGVIDKLPSLIMVMQEHAKPILTRIYQLGVSSNMNACSNISKCIAMLTLQSGC</sequence>
<evidence type="ECO:0000259" key="5">
    <source>
        <dbReference type="Pfam" id="PF22929"/>
    </source>
</evidence>
<dbReference type="Pfam" id="PF22928">
    <property type="entry name" value="INTS1_R4"/>
    <property type="match status" value="1"/>
</dbReference>
<dbReference type="InterPro" id="IPR038902">
    <property type="entry name" value="INTS1"/>
</dbReference>
<feature type="compositionally biased region" description="Low complexity" evidence="1">
    <location>
        <begin position="73"/>
        <end position="107"/>
    </location>
</feature>
<proteinExistence type="predicted"/>
<feature type="domain" description="Integrator complex subunit 1 INTS2-binding" evidence="5">
    <location>
        <begin position="981"/>
        <end position="1303"/>
    </location>
</feature>
<evidence type="ECO:0000313" key="7">
    <source>
        <dbReference type="RefSeq" id="XP_017779364.1"/>
    </source>
</evidence>
<reference evidence="7" key="1">
    <citation type="submission" date="2025-08" db="UniProtKB">
        <authorList>
            <consortium name="RefSeq"/>
        </authorList>
    </citation>
    <scope>IDENTIFICATION</scope>
    <source>
        <tissue evidence="7">Whole Larva</tissue>
    </source>
</reference>
<dbReference type="InterPro" id="IPR053965">
    <property type="entry name" value="INTS1_R4"/>
</dbReference>
<feature type="compositionally biased region" description="Polar residues" evidence="1">
    <location>
        <begin position="1"/>
        <end position="11"/>
    </location>
</feature>
<evidence type="ECO:0000259" key="2">
    <source>
        <dbReference type="Pfam" id="PF12432"/>
    </source>
</evidence>
<feature type="compositionally biased region" description="Low complexity" evidence="1">
    <location>
        <begin position="50"/>
        <end position="62"/>
    </location>
</feature>
<accession>A0ABM1MXR4</accession>
<evidence type="ECO:0000313" key="6">
    <source>
        <dbReference type="Proteomes" id="UP000695000"/>
    </source>
</evidence>
<dbReference type="InterPro" id="IPR053966">
    <property type="entry name" value="INTS1_INTS2-bd"/>
</dbReference>
<dbReference type="InterPro" id="IPR016024">
    <property type="entry name" value="ARM-type_fold"/>
</dbReference>
<feature type="domain" description="Integrator complex subunit 1 RPB2-binding" evidence="2">
    <location>
        <begin position="362"/>
        <end position="517"/>
    </location>
</feature>
<organism evidence="6 7">
    <name type="scientific">Nicrophorus vespilloides</name>
    <name type="common">Boreal carrion beetle</name>
    <dbReference type="NCBI Taxonomy" id="110193"/>
    <lineage>
        <taxon>Eukaryota</taxon>
        <taxon>Metazoa</taxon>
        <taxon>Ecdysozoa</taxon>
        <taxon>Arthropoda</taxon>
        <taxon>Hexapoda</taxon>
        <taxon>Insecta</taxon>
        <taxon>Pterygota</taxon>
        <taxon>Neoptera</taxon>
        <taxon>Endopterygota</taxon>
        <taxon>Coleoptera</taxon>
        <taxon>Polyphaga</taxon>
        <taxon>Staphyliniformia</taxon>
        <taxon>Silphidae</taxon>
        <taxon>Nicrophorinae</taxon>
        <taxon>Nicrophorus</taxon>
    </lineage>
</organism>
<dbReference type="PANTHER" id="PTHR21224:SF1">
    <property type="entry name" value="INTEGRATOR COMPLEX SUBUNIT 1"/>
    <property type="match status" value="1"/>
</dbReference>
<dbReference type="GeneID" id="108564761"/>